<dbReference type="CDD" id="cd16917">
    <property type="entry name" value="HATPase_UhpB-NarQ-NarX-like"/>
    <property type="match status" value="1"/>
</dbReference>
<keyword evidence="4" id="KW-0418">Kinase</keyword>
<evidence type="ECO:0000313" key="6">
    <source>
        <dbReference type="EMBL" id="SVC45853.1"/>
    </source>
</evidence>
<dbReference type="PANTHER" id="PTHR24421:SF10">
    <property type="entry name" value="NITRATE_NITRITE SENSOR PROTEIN NARQ"/>
    <property type="match status" value="1"/>
</dbReference>
<name>A0A382MA35_9ZZZZ</name>
<proteinExistence type="predicted"/>
<sequence>LSEAIEWQVKEFKGRTGIDCKFFNEMNGFELDLERSTTLFRIFQETLANIVRHSQATQVDVKLYTCEENINLQVQDNGCGITEDQIQNLRSLGLLGMRERAMVWGGFVQITGDQEEGTTVTINIKKDGNGENEGEN</sequence>
<dbReference type="PROSITE" id="PS50109">
    <property type="entry name" value="HIS_KIN"/>
    <property type="match status" value="1"/>
</dbReference>
<reference evidence="6" key="1">
    <citation type="submission" date="2018-05" db="EMBL/GenBank/DDBJ databases">
        <authorList>
            <person name="Lanie J.A."/>
            <person name="Ng W.-L."/>
            <person name="Kazmierczak K.M."/>
            <person name="Andrzejewski T.M."/>
            <person name="Davidsen T.M."/>
            <person name="Wayne K.J."/>
            <person name="Tettelin H."/>
            <person name="Glass J.I."/>
            <person name="Rusch D."/>
            <person name="Podicherti R."/>
            <person name="Tsui H.-C.T."/>
            <person name="Winkler M.E."/>
        </authorList>
    </citation>
    <scope>NUCLEOTIDE SEQUENCE</scope>
</reference>
<dbReference type="InterPro" id="IPR005467">
    <property type="entry name" value="His_kinase_dom"/>
</dbReference>
<gene>
    <name evidence="6" type="ORF">METZ01_LOCUS298707</name>
</gene>
<evidence type="ECO:0000256" key="4">
    <source>
        <dbReference type="ARBA" id="ARBA00022777"/>
    </source>
</evidence>
<dbReference type="EC" id="2.7.13.3" evidence="2"/>
<dbReference type="InterPro" id="IPR003594">
    <property type="entry name" value="HATPase_dom"/>
</dbReference>
<feature type="domain" description="Histidine kinase" evidence="5">
    <location>
        <begin position="39"/>
        <end position="128"/>
    </location>
</feature>
<keyword evidence="3" id="KW-0808">Transferase</keyword>
<dbReference type="AlphaFoldDB" id="A0A382MA35"/>
<feature type="non-terminal residue" evidence="6">
    <location>
        <position position="1"/>
    </location>
</feature>
<organism evidence="6">
    <name type="scientific">marine metagenome</name>
    <dbReference type="NCBI Taxonomy" id="408172"/>
    <lineage>
        <taxon>unclassified sequences</taxon>
        <taxon>metagenomes</taxon>
        <taxon>ecological metagenomes</taxon>
    </lineage>
</organism>
<dbReference type="Gene3D" id="3.30.565.10">
    <property type="entry name" value="Histidine kinase-like ATPase, C-terminal domain"/>
    <property type="match status" value="1"/>
</dbReference>
<protein>
    <recommendedName>
        <fullName evidence="2">histidine kinase</fullName>
        <ecNumber evidence="2">2.7.13.3</ecNumber>
    </recommendedName>
</protein>
<dbReference type="SUPFAM" id="SSF55874">
    <property type="entry name" value="ATPase domain of HSP90 chaperone/DNA topoisomerase II/histidine kinase"/>
    <property type="match status" value="1"/>
</dbReference>
<comment type="catalytic activity">
    <reaction evidence="1">
        <text>ATP + protein L-histidine = ADP + protein N-phospho-L-histidine.</text>
        <dbReference type="EC" id="2.7.13.3"/>
    </reaction>
</comment>
<accession>A0A382MA35</accession>
<dbReference type="InterPro" id="IPR036890">
    <property type="entry name" value="HATPase_C_sf"/>
</dbReference>
<evidence type="ECO:0000256" key="3">
    <source>
        <dbReference type="ARBA" id="ARBA00022679"/>
    </source>
</evidence>
<dbReference type="GO" id="GO:0004673">
    <property type="term" value="F:protein histidine kinase activity"/>
    <property type="evidence" value="ECO:0007669"/>
    <property type="project" value="UniProtKB-EC"/>
</dbReference>
<evidence type="ECO:0000259" key="5">
    <source>
        <dbReference type="PROSITE" id="PS50109"/>
    </source>
</evidence>
<dbReference type="Pfam" id="PF02518">
    <property type="entry name" value="HATPase_c"/>
    <property type="match status" value="1"/>
</dbReference>
<dbReference type="GO" id="GO:0000160">
    <property type="term" value="P:phosphorelay signal transduction system"/>
    <property type="evidence" value="ECO:0007669"/>
    <property type="project" value="UniProtKB-KW"/>
</dbReference>
<evidence type="ECO:0000256" key="2">
    <source>
        <dbReference type="ARBA" id="ARBA00012438"/>
    </source>
</evidence>
<dbReference type="PANTHER" id="PTHR24421">
    <property type="entry name" value="NITRATE/NITRITE SENSOR PROTEIN NARX-RELATED"/>
    <property type="match status" value="1"/>
</dbReference>
<dbReference type="EMBL" id="UINC01092351">
    <property type="protein sequence ID" value="SVC45853.1"/>
    <property type="molecule type" value="Genomic_DNA"/>
</dbReference>
<dbReference type="InterPro" id="IPR050482">
    <property type="entry name" value="Sensor_HK_TwoCompSys"/>
</dbReference>
<evidence type="ECO:0000256" key="1">
    <source>
        <dbReference type="ARBA" id="ARBA00000085"/>
    </source>
</evidence>
<dbReference type="SMART" id="SM00387">
    <property type="entry name" value="HATPase_c"/>
    <property type="match status" value="1"/>
</dbReference>